<comment type="cofactor">
    <cofactor evidence="2">
        <name>Zn(2+)</name>
        <dbReference type="ChEBI" id="CHEBI:29105"/>
    </cofactor>
</comment>
<dbReference type="SUPFAM" id="SSF53187">
    <property type="entry name" value="Zn-dependent exopeptidases"/>
    <property type="match status" value="1"/>
</dbReference>
<evidence type="ECO:0000256" key="4">
    <source>
        <dbReference type="ARBA" id="ARBA00022723"/>
    </source>
</evidence>
<evidence type="ECO:0000256" key="3">
    <source>
        <dbReference type="ARBA" id="ARBA00006247"/>
    </source>
</evidence>
<dbReference type="InterPro" id="IPR002933">
    <property type="entry name" value="Peptidase_M20"/>
</dbReference>
<dbReference type="SUPFAM" id="SSF55031">
    <property type="entry name" value="Bacterial exopeptidase dimerisation domain"/>
    <property type="match status" value="1"/>
</dbReference>
<dbReference type="PANTHER" id="PTHR43808:SF25">
    <property type="entry name" value="PEPTIDASE M20 DIMERISATION DOMAIN-CONTAINING PROTEIN"/>
    <property type="match status" value="1"/>
</dbReference>
<dbReference type="InterPro" id="IPR050072">
    <property type="entry name" value="Peptidase_M20A"/>
</dbReference>
<comment type="cofactor">
    <cofactor evidence="1">
        <name>Co(2+)</name>
        <dbReference type="ChEBI" id="CHEBI:48828"/>
    </cofactor>
</comment>
<dbReference type="GO" id="GO:0046872">
    <property type="term" value="F:metal ion binding"/>
    <property type="evidence" value="ECO:0007669"/>
    <property type="project" value="UniProtKB-KW"/>
</dbReference>
<keyword evidence="10" id="KW-1185">Reference proteome</keyword>
<proteinExistence type="inferred from homology"/>
<dbReference type="GO" id="GO:0016787">
    <property type="term" value="F:hydrolase activity"/>
    <property type="evidence" value="ECO:0007669"/>
    <property type="project" value="UniProtKB-KW"/>
</dbReference>
<dbReference type="EMBL" id="LHYC01000002">
    <property type="protein sequence ID" value="KXB05762.1"/>
    <property type="molecule type" value="Genomic_DNA"/>
</dbReference>
<evidence type="ECO:0000256" key="2">
    <source>
        <dbReference type="ARBA" id="ARBA00001947"/>
    </source>
</evidence>
<evidence type="ECO:0000313" key="10">
    <source>
        <dbReference type="Proteomes" id="UP000070549"/>
    </source>
</evidence>
<keyword evidence="5" id="KW-0378">Hydrolase</keyword>
<dbReference type="InterPro" id="IPR010182">
    <property type="entry name" value="ArgE/DapE"/>
</dbReference>
<comment type="similarity">
    <text evidence="3">Belongs to the peptidase M20A family.</text>
</comment>
<keyword evidence="4" id="KW-0479">Metal-binding</keyword>
<feature type="domain" description="Peptidase M20 dimerisation" evidence="8">
    <location>
        <begin position="213"/>
        <end position="326"/>
    </location>
</feature>
<protein>
    <recommendedName>
        <fullName evidence="8">Peptidase M20 dimerisation domain-containing protein</fullName>
    </recommendedName>
</protein>
<dbReference type="PANTHER" id="PTHR43808">
    <property type="entry name" value="ACETYLORNITHINE DEACETYLASE"/>
    <property type="match status" value="1"/>
</dbReference>
<evidence type="ECO:0000313" key="9">
    <source>
        <dbReference type="EMBL" id="KXB05762.1"/>
    </source>
</evidence>
<dbReference type="PATRIC" id="fig|1698278.3.peg.200"/>
<evidence type="ECO:0000256" key="1">
    <source>
        <dbReference type="ARBA" id="ARBA00001941"/>
    </source>
</evidence>
<dbReference type="InterPro" id="IPR011650">
    <property type="entry name" value="Peptidase_M20_dimer"/>
</dbReference>
<accession>A0A133VH53</accession>
<reference evidence="9 10" key="1">
    <citation type="journal article" date="2016" name="Sci. Rep.">
        <title>Metabolic traits of an uncultured archaeal lineage -MSBL1- from brine pools of the Red Sea.</title>
        <authorList>
            <person name="Mwirichia R."/>
            <person name="Alam I."/>
            <person name="Rashid M."/>
            <person name="Vinu M."/>
            <person name="Ba-Alawi W."/>
            <person name="Anthony Kamau A."/>
            <person name="Kamanda Ngugi D."/>
            <person name="Goker M."/>
            <person name="Klenk H.P."/>
            <person name="Bajic V."/>
            <person name="Stingl U."/>
        </authorList>
    </citation>
    <scope>NUCLEOTIDE SEQUENCE [LARGE SCALE GENOMIC DNA]</scope>
    <source>
        <strain evidence="9">SCGC-AAA382A03</strain>
    </source>
</reference>
<dbReference type="Proteomes" id="UP000070549">
    <property type="component" value="Unassembled WGS sequence"/>
</dbReference>
<dbReference type="InterPro" id="IPR036264">
    <property type="entry name" value="Bact_exopeptidase_dim_dom"/>
</dbReference>
<dbReference type="NCBIfam" id="TIGR01910">
    <property type="entry name" value="DapE-ArgE"/>
    <property type="match status" value="1"/>
</dbReference>
<dbReference type="Gene3D" id="3.30.70.360">
    <property type="match status" value="1"/>
</dbReference>
<gene>
    <name evidence="9" type="ORF">AKJ49_00155</name>
</gene>
<keyword evidence="6" id="KW-0862">Zinc</keyword>
<evidence type="ECO:0000259" key="8">
    <source>
        <dbReference type="Pfam" id="PF07687"/>
    </source>
</evidence>
<dbReference type="Pfam" id="PF01546">
    <property type="entry name" value="Peptidase_M20"/>
    <property type="match status" value="1"/>
</dbReference>
<organism evidence="9 10">
    <name type="scientific">candidate division MSBL1 archaeon SCGC-AAA382A03</name>
    <dbReference type="NCBI Taxonomy" id="1698278"/>
    <lineage>
        <taxon>Archaea</taxon>
        <taxon>Methanobacteriati</taxon>
        <taxon>Methanobacteriota</taxon>
        <taxon>candidate division MSBL1</taxon>
    </lineage>
</organism>
<sequence>MLSEKEKKVLDLIDENEDEIVTLLRKLIKFKTITPDTESNIDREEHKNLISFVQSELEEMNFETKTWEVDPKNLEDFPGSGINSERDMSDMPIVTGELKTDQKGKSLILNGHYDVVPAGDSEKWSTDPFGAEIIDDKIYGRGACDMKGGIVAMLMAVRFIQLAGIELNGDLTVEVVPDEESTCMGTLSCCQKGYKADAAIVPEPSGKNKAIIAVRGNQCGKITVKGRAGHADEPQPHWRDGGAVNAISKSVKIIQALEELEDDWRNRPDTQHEFLPANTIVPTIIKGGDWVVKYPEEVQIKFDANFVPNSGNPREEIKKKITNTAKTDPWMSENPPEIDFETWFYGAEISTKEPIYETVEDVFEELDRSLTPVGIGTLTDAIHLINYLDIPTISVGPGSLDRAHKVDEFVSKEELINSTKAIALTILRWCRNSSQN</sequence>
<comment type="caution">
    <text evidence="9">The sequence shown here is derived from an EMBL/GenBank/DDBJ whole genome shotgun (WGS) entry which is preliminary data.</text>
</comment>
<dbReference type="AlphaFoldDB" id="A0A133VH53"/>
<keyword evidence="7" id="KW-0170">Cobalt</keyword>
<evidence type="ECO:0000256" key="7">
    <source>
        <dbReference type="ARBA" id="ARBA00023285"/>
    </source>
</evidence>
<dbReference type="Pfam" id="PF07687">
    <property type="entry name" value="M20_dimer"/>
    <property type="match status" value="1"/>
</dbReference>
<name>A0A133VH53_9EURY</name>
<evidence type="ECO:0000256" key="5">
    <source>
        <dbReference type="ARBA" id="ARBA00022801"/>
    </source>
</evidence>
<dbReference type="Gene3D" id="3.40.630.10">
    <property type="entry name" value="Zn peptidases"/>
    <property type="match status" value="1"/>
</dbReference>
<evidence type="ECO:0000256" key="6">
    <source>
        <dbReference type="ARBA" id="ARBA00022833"/>
    </source>
</evidence>